<accession>A0ABW4D036</accession>
<reference evidence="2" key="1">
    <citation type="journal article" date="2019" name="Int. J. Syst. Evol. Microbiol.">
        <title>The Global Catalogue of Microorganisms (GCM) 10K type strain sequencing project: providing services to taxonomists for standard genome sequencing and annotation.</title>
        <authorList>
            <consortium name="The Broad Institute Genomics Platform"/>
            <consortium name="The Broad Institute Genome Sequencing Center for Infectious Disease"/>
            <person name="Wu L."/>
            <person name="Ma J."/>
        </authorList>
    </citation>
    <scope>NUCLEOTIDE SEQUENCE [LARGE SCALE GENOMIC DNA]</scope>
    <source>
        <strain evidence="2">CCM 8979</strain>
    </source>
</reference>
<organism evidence="1 2">
    <name type="scientific">Levilactobacillus lanxiensis</name>
    <dbReference type="NCBI Taxonomy" id="2799568"/>
    <lineage>
        <taxon>Bacteria</taxon>
        <taxon>Bacillati</taxon>
        <taxon>Bacillota</taxon>
        <taxon>Bacilli</taxon>
        <taxon>Lactobacillales</taxon>
        <taxon>Lactobacillaceae</taxon>
        <taxon>Levilactobacillus</taxon>
    </lineage>
</organism>
<dbReference type="EMBL" id="JBHTOD010000003">
    <property type="protein sequence ID" value="MFD1454929.1"/>
    <property type="molecule type" value="Genomic_DNA"/>
</dbReference>
<dbReference type="RefSeq" id="WP_203644229.1">
    <property type="nucleotide sequence ID" value="NZ_BOLN01000003.1"/>
</dbReference>
<dbReference type="Proteomes" id="UP001597189">
    <property type="component" value="Unassembled WGS sequence"/>
</dbReference>
<comment type="caution">
    <text evidence="1">The sequence shown here is derived from an EMBL/GenBank/DDBJ whole genome shotgun (WGS) entry which is preliminary data.</text>
</comment>
<sequence>MRSTPNAHFHAQPQSLAAVHAHLLRWGIITNLNYRALGLVDPTGAALAPLHDYLKQKGMVVLVRSIWDDAYHQGVITLLFDTARYTFAQARGTCERNLFTEHGCGLWTAEDERQAERIRRDRARQKRKRLASKKAQVTAIPVSLGASLVLLNY</sequence>
<name>A0ABW4D036_9LACO</name>
<protein>
    <submittedName>
        <fullName evidence="1">Uncharacterized protein</fullName>
    </submittedName>
</protein>
<evidence type="ECO:0000313" key="2">
    <source>
        <dbReference type="Proteomes" id="UP001597189"/>
    </source>
</evidence>
<proteinExistence type="predicted"/>
<keyword evidence="2" id="KW-1185">Reference proteome</keyword>
<evidence type="ECO:0000313" key="1">
    <source>
        <dbReference type="EMBL" id="MFD1454929.1"/>
    </source>
</evidence>
<gene>
    <name evidence="1" type="ORF">ACFQ44_04410</name>
</gene>